<dbReference type="STRING" id="1202772.A0A1V9ZLG6"/>
<name>A0A1V9ZLG6_ACHHY</name>
<keyword evidence="8" id="KW-1185">Reference proteome</keyword>
<sequence length="220" mass="24297">MNRAPKLSSVVSVALTGIELGRLGRCSETASIAHKLMPKVQSTVSSAEFLNQSIMLNYALKTNMHIDALTVSTRSRLQRYTKNADWVYVAACAEEFHEHLKSGQIDTCMLARLGIRIKPWLLTEIKERRYYNVSASEGLDILEDYVKCGLGHWGPDQRGINRTQDQFGITRSGTSAAGFPRNQFVLVNFGGLSTPAGTEMTVKKAQAFFGLKPHTSADTV</sequence>
<evidence type="ECO:0000256" key="6">
    <source>
        <dbReference type="ARBA" id="ARBA00049513"/>
    </source>
</evidence>
<dbReference type="Gene3D" id="3.20.20.70">
    <property type="entry name" value="Aldolase class I"/>
    <property type="match status" value="1"/>
</dbReference>
<dbReference type="Proteomes" id="UP000243579">
    <property type="component" value="Unassembled WGS sequence"/>
</dbReference>
<dbReference type="PANTHER" id="PTHR45846">
    <property type="entry name" value="TRNA-DIHYDROURIDINE(47) SYNTHASE [NAD(P)(+)]-LIKE"/>
    <property type="match status" value="1"/>
</dbReference>
<evidence type="ECO:0000256" key="1">
    <source>
        <dbReference type="ARBA" id="ARBA00005451"/>
    </source>
</evidence>
<comment type="similarity">
    <text evidence="1">Belongs to the Dus family. Dus3 subfamily.</text>
</comment>
<protein>
    <recommendedName>
        <fullName evidence="2">tRNA-dihydrouridine(47) synthase [NAD(P)(+)]</fullName>
        <ecNumber evidence="2">1.3.1.89</ecNumber>
    </recommendedName>
</protein>
<evidence type="ECO:0000256" key="2">
    <source>
        <dbReference type="ARBA" id="ARBA00012376"/>
    </source>
</evidence>
<comment type="catalytic activity">
    <reaction evidence="3">
        <text>5,6-dihydrouridine(47) in tRNA + NAD(+) = uridine(47) in tRNA + NADH + H(+)</text>
        <dbReference type="Rhea" id="RHEA:53364"/>
        <dbReference type="Rhea" id="RHEA-COMP:13539"/>
        <dbReference type="Rhea" id="RHEA-COMP:13540"/>
        <dbReference type="ChEBI" id="CHEBI:15378"/>
        <dbReference type="ChEBI" id="CHEBI:57540"/>
        <dbReference type="ChEBI" id="CHEBI:57945"/>
        <dbReference type="ChEBI" id="CHEBI:65315"/>
        <dbReference type="ChEBI" id="CHEBI:74443"/>
        <dbReference type="EC" id="1.3.1.89"/>
    </reaction>
    <physiologicalReaction direction="right-to-left" evidence="3">
        <dbReference type="Rhea" id="RHEA:53366"/>
    </physiologicalReaction>
</comment>
<dbReference type="EC" id="1.3.1.89" evidence="2"/>
<proteinExistence type="inferred from homology"/>
<comment type="catalytic activity">
    <reaction evidence="4">
        <text>a 5,6-dihydrouridine in mRNA + NAD(+) = a uridine in mRNA + NADH + H(+)</text>
        <dbReference type="Rhea" id="RHEA:69851"/>
        <dbReference type="Rhea" id="RHEA-COMP:14658"/>
        <dbReference type="Rhea" id="RHEA-COMP:17789"/>
        <dbReference type="ChEBI" id="CHEBI:15378"/>
        <dbReference type="ChEBI" id="CHEBI:57540"/>
        <dbReference type="ChEBI" id="CHEBI:57945"/>
        <dbReference type="ChEBI" id="CHEBI:65315"/>
        <dbReference type="ChEBI" id="CHEBI:74443"/>
    </reaction>
    <physiologicalReaction direction="right-to-left" evidence="4">
        <dbReference type="Rhea" id="RHEA:69853"/>
    </physiologicalReaction>
</comment>
<dbReference type="OrthoDB" id="259935at2759"/>
<dbReference type="EMBL" id="JNBR01000079">
    <property type="protein sequence ID" value="OQR98817.1"/>
    <property type="molecule type" value="Genomic_DNA"/>
</dbReference>
<dbReference type="InterPro" id="IPR013785">
    <property type="entry name" value="Aldolase_TIM"/>
</dbReference>
<dbReference type="PANTHER" id="PTHR45846:SF1">
    <property type="entry name" value="TRNA-DIHYDROURIDINE(47) SYNTHASE [NAD(P)(+)]-LIKE"/>
    <property type="match status" value="1"/>
</dbReference>
<evidence type="ECO:0000256" key="4">
    <source>
        <dbReference type="ARBA" id="ARBA00048342"/>
    </source>
</evidence>
<evidence type="ECO:0000256" key="5">
    <source>
        <dbReference type="ARBA" id="ARBA00049447"/>
    </source>
</evidence>
<evidence type="ECO:0000313" key="7">
    <source>
        <dbReference type="EMBL" id="OQR98817.1"/>
    </source>
</evidence>
<dbReference type="SUPFAM" id="SSF51395">
    <property type="entry name" value="FMN-linked oxidoreductases"/>
    <property type="match status" value="1"/>
</dbReference>
<reference evidence="7 8" key="1">
    <citation type="journal article" date="2014" name="Genome Biol. Evol.">
        <title>The secreted proteins of Achlya hypogyna and Thraustotheca clavata identify the ancestral oomycete secretome and reveal gene acquisitions by horizontal gene transfer.</title>
        <authorList>
            <person name="Misner I."/>
            <person name="Blouin N."/>
            <person name="Leonard G."/>
            <person name="Richards T.A."/>
            <person name="Lane C.E."/>
        </authorList>
    </citation>
    <scope>NUCLEOTIDE SEQUENCE [LARGE SCALE GENOMIC DNA]</scope>
    <source>
        <strain evidence="7 8">ATCC 48635</strain>
    </source>
</reference>
<evidence type="ECO:0000256" key="3">
    <source>
        <dbReference type="ARBA" id="ARBA00048266"/>
    </source>
</evidence>
<gene>
    <name evidence="7" type="ORF">ACHHYP_20345</name>
</gene>
<evidence type="ECO:0000313" key="8">
    <source>
        <dbReference type="Proteomes" id="UP000243579"/>
    </source>
</evidence>
<organism evidence="7 8">
    <name type="scientific">Achlya hypogyna</name>
    <name type="common">Oomycete</name>
    <name type="synonym">Protoachlya hypogyna</name>
    <dbReference type="NCBI Taxonomy" id="1202772"/>
    <lineage>
        <taxon>Eukaryota</taxon>
        <taxon>Sar</taxon>
        <taxon>Stramenopiles</taxon>
        <taxon>Oomycota</taxon>
        <taxon>Saprolegniomycetes</taxon>
        <taxon>Saprolegniales</taxon>
        <taxon>Achlyaceae</taxon>
        <taxon>Achlya</taxon>
    </lineage>
</organism>
<dbReference type="AlphaFoldDB" id="A0A1V9ZLG6"/>
<accession>A0A1V9ZLG6</accession>
<dbReference type="GO" id="GO:0003723">
    <property type="term" value="F:RNA binding"/>
    <property type="evidence" value="ECO:0007669"/>
    <property type="project" value="TreeGrafter"/>
</dbReference>
<comment type="catalytic activity">
    <reaction evidence="6">
        <text>5,6-dihydrouridine(47) in tRNA + NADP(+) = uridine(47) in tRNA + NADPH + H(+)</text>
        <dbReference type="Rhea" id="RHEA:53360"/>
        <dbReference type="Rhea" id="RHEA-COMP:13539"/>
        <dbReference type="Rhea" id="RHEA-COMP:13540"/>
        <dbReference type="ChEBI" id="CHEBI:15378"/>
        <dbReference type="ChEBI" id="CHEBI:57783"/>
        <dbReference type="ChEBI" id="CHEBI:58349"/>
        <dbReference type="ChEBI" id="CHEBI:65315"/>
        <dbReference type="ChEBI" id="CHEBI:74443"/>
        <dbReference type="EC" id="1.3.1.89"/>
    </reaction>
    <physiologicalReaction direction="right-to-left" evidence="6">
        <dbReference type="Rhea" id="RHEA:53362"/>
    </physiologicalReaction>
</comment>
<comment type="caution">
    <text evidence="7">The sequence shown here is derived from an EMBL/GenBank/DDBJ whole genome shotgun (WGS) entry which is preliminary data.</text>
</comment>
<dbReference type="GO" id="GO:0102265">
    <property type="term" value="F:tRNA-dihydrouridine47 synthase activity"/>
    <property type="evidence" value="ECO:0007669"/>
    <property type="project" value="UniProtKB-EC"/>
</dbReference>
<comment type="catalytic activity">
    <reaction evidence="5">
        <text>a 5,6-dihydrouridine in mRNA + NADP(+) = a uridine in mRNA + NADPH + H(+)</text>
        <dbReference type="Rhea" id="RHEA:69855"/>
        <dbReference type="Rhea" id="RHEA-COMP:14658"/>
        <dbReference type="Rhea" id="RHEA-COMP:17789"/>
        <dbReference type="ChEBI" id="CHEBI:15378"/>
        <dbReference type="ChEBI" id="CHEBI:57783"/>
        <dbReference type="ChEBI" id="CHEBI:58349"/>
        <dbReference type="ChEBI" id="CHEBI:65315"/>
        <dbReference type="ChEBI" id="CHEBI:74443"/>
    </reaction>
    <physiologicalReaction direction="right-to-left" evidence="5">
        <dbReference type="Rhea" id="RHEA:69857"/>
    </physiologicalReaction>
</comment>